<organism evidence="15 16">
    <name type="scientific">Oribacterium parvum ACB1</name>
    <dbReference type="NCBI Taxonomy" id="796943"/>
    <lineage>
        <taxon>Bacteria</taxon>
        <taxon>Bacillati</taxon>
        <taxon>Bacillota</taxon>
        <taxon>Clostridia</taxon>
        <taxon>Lachnospirales</taxon>
        <taxon>Lachnospiraceae</taxon>
        <taxon>Oribacterium</taxon>
    </lineage>
</organism>
<comment type="similarity">
    <text evidence="2">Belongs to the Nudix hydrolase family.</text>
</comment>
<evidence type="ECO:0000256" key="8">
    <source>
        <dbReference type="ARBA" id="ARBA00022842"/>
    </source>
</evidence>
<evidence type="ECO:0000256" key="7">
    <source>
        <dbReference type="ARBA" id="ARBA00022801"/>
    </source>
</evidence>
<sequence length="128" mass="14994">MKKIEVVAAIFRKDNSIFATEKGYGEFKGYWEFPGGKVELGESLEEALRREIREELQVEIQIEEKFTKLDYDYPHFHLTMHCYFCSVLSGEIKLVEATDGRWLTKEELNTVNWLPADISLIEELKKCL</sequence>
<evidence type="ECO:0000256" key="10">
    <source>
        <dbReference type="ARBA" id="ARBA00035861"/>
    </source>
</evidence>
<comment type="cofactor">
    <cofactor evidence="1 13">
        <name>Mg(2+)</name>
        <dbReference type="ChEBI" id="CHEBI:18420"/>
    </cofactor>
</comment>
<dbReference type="GO" id="GO:0044715">
    <property type="term" value="F:8-oxo-dGDP phosphatase activity"/>
    <property type="evidence" value="ECO:0007669"/>
    <property type="project" value="TreeGrafter"/>
</dbReference>
<dbReference type="HOGENOM" id="CLU_037162_19_1_9"/>
<dbReference type="PANTHER" id="PTHR47707">
    <property type="entry name" value="8-OXO-DGTP DIPHOSPHATASE"/>
    <property type="match status" value="1"/>
</dbReference>
<evidence type="ECO:0000256" key="1">
    <source>
        <dbReference type="ARBA" id="ARBA00001946"/>
    </source>
</evidence>
<dbReference type="InterPro" id="IPR020476">
    <property type="entry name" value="Nudix_hydrolase"/>
</dbReference>
<dbReference type="InterPro" id="IPR047127">
    <property type="entry name" value="MutT-like"/>
</dbReference>
<keyword evidence="4" id="KW-0235">DNA replication</keyword>
<dbReference type="InterPro" id="IPR015797">
    <property type="entry name" value="NUDIX_hydrolase-like_dom_sf"/>
</dbReference>
<evidence type="ECO:0000256" key="6">
    <source>
        <dbReference type="ARBA" id="ARBA00022763"/>
    </source>
</evidence>
<name>G9WQJ8_9FIRM</name>
<keyword evidence="5 13" id="KW-0479">Metal-binding</keyword>
<evidence type="ECO:0000256" key="9">
    <source>
        <dbReference type="ARBA" id="ARBA00023204"/>
    </source>
</evidence>
<evidence type="ECO:0000256" key="12">
    <source>
        <dbReference type="PIRSR" id="PIRSR603561-1"/>
    </source>
</evidence>
<feature type="binding site" evidence="12">
    <location>
        <begin position="32"/>
        <end position="35"/>
    </location>
    <ligand>
        <name>8-oxo-dGTP</name>
        <dbReference type="ChEBI" id="CHEBI:77896"/>
    </ligand>
</feature>
<keyword evidence="3" id="KW-0515">Mutator protein</keyword>
<dbReference type="Proteomes" id="UP000018461">
    <property type="component" value="Unassembled WGS sequence"/>
</dbReference>
<evidence type="ECO:0000256" key="11">
    <source>
        <dbReference type="ARBA" id="ARBA00038905"/>
    </source>
</evidence>
<reference evidence="15" key="1">
    <citation type="submission" date="2011-08" db="EMBL/GenBank/DDBJ databases">
        <authorList>
            <consortium name="The Broad Institute Genome Sequencing Platform"/>
            <person name="Earl A."/>
            <person name="Ward D."/>
            <person name="Feldgarden M."/>
            <person name="Gevers D."/>
            <person name="Sizova M."/>
            <person name="Hazen A."/>
            <person name="Epstein S."/>
            <person name="Young S.K."/>
            <person name="Zeng Q."/>
            <person name="Gargeya S."/>
            <person name="Fitzgerald M."/>
            <person name="Haas B."/>
            <person name="Abouelleil A."/>
            <person name="Alvarado L."/>
            <person name="Arachchi H.M."/>
            <person name="Berlin A."/>
            <person name="Brown A."/>
            <person name="Chapman S.B."/>
            <person name="Chen Z."/>
            <person name="Dunbar C."/>
            <person name="Freedman E."/>
            <person name="Gearin G."/>
            <person name="Gellesch M."/>
            <person name="Goldberg J."/>
            <person name="Griggs A."/>
            <person name="Gujja S."/>
            <person name="Heiman D."/>
            <person name="Howarth C."/>
            <person name="Larson L."/>
            <person name="Lui A."/>
            <person name="MacDonald P.J.P."/>
            <person name="Montmayeur A."/>
            <person name="Murphy C."/>
            <person name="Neiman D."/>
            <person name="Pearson M."/>
            <person name="Priest M."/>
            <person name="Roberts A."/>
            <person name="Saif S."/>
            <person name="Shea T."/>
            <person name="Shenoy N."/>
            <person name="Sisk P."/>
            <person name="Stolte C."/>
            <person name="Sykes S."/>
            <person name="Wortman J."/>
            <person name="Nusbaum C."/>
            <person name="Birren B."/>
        </authorList>
    </citation>
    <scope>NUCLEOTIDE SEQUENCE</scope>
    <source>
        <strain evidence="15">ACB1</strain>
    </source>
</reference>
<dbReference type="GO" id="GO:0006260">
    <property type="term" value="P:DNA replication"/>
    <property type="evidence" value="ECO:0007669"/>
    <property type="project" value="UniProtKB-KW"/>
</dbReference>
<evidence type="ECO:0000313" key="15">
    <source>
        <dbReference type="EMBL" id="EHL09658.1"/>
    </source>
</evidence>
<dbReference type="PROSITE" id="PS51462">
    <property type="entry name" value="NUDIX"/>
    <property type="match status" value="1"/>
</dbReference>
<gene>
    <name evidence="15" type="ORF">HMPREF9625_01631</name>
</gene>
<protein>
    <recommendedName>
        <fullName evidence="11">8-oxo-dGTP diphosphatase</fullName>
        <ecNumber evidence="11">3.6.1.55</ecNumber>
    </recommendedName>
</protein>
<keyword evidence="16" id="KW-1185">Reference proteome</keyword>
<evidence type="ECO:0000256" key="3">
    <source>
        <dbReference type="ARBA" id="ARBA00022457"/>
    </source>
</evidence>
<dbReference type="CDD" id="cd03425">
    <property type="entry name" value="NUDIX_MutT_NudA_like"/>
    <property type="match status" value="1"/>
</dbReference>
<evidence type="ECO:0000256" key="5">
    <source>
        <dbReference type="ARBA" id="ARBA00022723"/>
    </source>
</evidence>
<feature type="binding site" evidence="13">
    <location>
        <position position="35"/>
    </location>
    <ligand>
        <name>Mg(2+)</name>
        <dbReference type="ChEBI" id="CHEBI:18420"/>
    </ligand>
</feature>
<evidence type="ECO:0000259" key="14">
    <source>
        <dbReference type="PROSITE" id="PS51462"/>
    </source>
</evidence>
<dbReference type="InterPro" id="IPR003561">
    <property type="entry name" value="Mutator_MutT"/>
</dbReference>
<dbReference type="Pfam" id="PF00293">
    <property type="entry name" value="NUDIX"/>
    <property type="match status" value="1"/>
</dbReference>
<dbReference type="GO" id="GO:0044716">
    <property type="term" value="F:8-oxo-GDP phosphatase activity"/>
    <property type="evidence" value="ECO:0007669"/>
    <property type="project" value="TreeGrafter"/>
</dbReference>
<dbReference type="SUPFAM" id="SSF55811">
    <property type="entry name" value="Nudix"/>
    <property type="match status" value="1"/>
</dbReference>
<evidence type="ECO:0000256" key="13">
    <source>
        <dbReference type="PIRSR" id="PIRSR603561-2"/>
    </source>
</evidence>
<feature type="binding site" evidence="13">
    <location>
        <position position="55"/>
    </location>
    <ligand>
        <name>Mg(2+)</name>
        <dbReference type="ChEBI" id="CHEBI:18420"/>
    </ligand>
</feature>
<dbReference type="Gene3D" id="3.90.79.10">
    <property type="entry name" value="Nucleoside Triphosphate Pyrophosphohydrolase"/>
    <property type="match status" value="1"/>
</dbReference>
<dbReference type="NCBIfam" id="TIGR00586">
    <property type="entry name" value="mutt"/>
    <property type="match status" value="1"/>
</dbReference>
<comment type="caution">
    <text evidence="15">The sequence shown here is derived from an EMBL/GenBank/DDBJ whole genome shotgun (WGS) entry which is preliminary data.</text>
</comment>
<dbReference type="PRINTS" id="PR00502">
    <property type="entry name" value="NUDIXFAMILY"/>
</dbReference>
<dbReference type="EMBL" id="AFZC02000002">
    <property type="protein sequence ID" value="EHL09658.1"/>
    <property type="molecule type" value="Genomic_DNA"/>
</dbReference>
<dbReference type="AlphaFoldDB" id="G9WQJ8"/>
<evidence type="ECO:0000256" key="4">
    <source>
        <dbReference type="ARBA" id="ARBA00022705"/>
    </source>
</evidence>
<dbReference type="EC" id="3.6.1.55" evidence="11"/>
<dbReference type="PANTHER" id="PTHR47707:SF1">
    <property type="entry name" value="NUDIX HYDROLASE FAMILY PROTEIN"/>
    <property type="match status" value="1"/>
</dbReference>
<comment type="catalytic activity">
    <reaction evidence="10">
        <text>8-oxo-dGTP + H2O = 8-oxo-dGMP + diphosphate + H(+)</text>
        <dbReference type="Rhea" id="RHEA:31575"/>
        <dbReference type="ChEBI" id="CHEBI:15377"/>
        <dbReference type="ChEBI" id="CHEBI:15378"/>
        <dbReference type="ChEBI" id="CHEBI:33019"/>
        <dbReference type="ChEBI" id="CHEBI:63224"/>
        <dbReference type="ChEBI" id="CHEBI:77896"/>
        <dbReference type="EC" id="3.6.1.55"/>
    </reaction>
</comment>
<dbReference type="GO" id="GO:0046872">
    <property type="term" value="F:metal ion binding"/>
    <property type="evidence" value="ECO:0007669"/>
    <property type="project" value="UniProtKB-KW"/>
</dbReference>
<keyword evidence="7" id="KW-0378">Hydrolase</keyword>
<evidence type="ECO:0000313" key="16">
    <source>
        <dbReference type="Proteomes" id="UP000018461"/>
    </source>
</evidence>
<reference evidence="15" key="2">
    <citation type="submission" date="2013-03" db="EMBL/GenBank/DDBJ databases">
        <title>The Genome Sequence of Oribacterium sp. ACB1.</title>
        <authorList>
            <consortium name="The Broad Institute Genomics Platform"/>
            <consortium name="The Broad Institute Genome Sequencing Center for Infectious Disease"/>
            <person name="Earl A."/>
            <person name="Ward D."/>
            <person name="Feldgarden M."/>
            <person name="Gevers D."/>
            <person name="Sizova M."/>
            <person name="Hazen A."/>
            <person name="Epstein S."/>
            <person name="Walker B."/>
            <person name="Young S."/>
            <person name="Zeng Q."/>
            <person name="Gargeya S."/>
            <person name="Fitzgerald M."/>
            <person name="Haas B."/>
            <person name="Abouelleil A."/>
            <person name="Allen A.W."/>
            <person name="Alvarado L."/>
            <person name="Arachchi H.M."/>
            <person name="Berlin A.M."/>
            <person name="Chapman S.B."/>
            <person name="Gainer-Dewar J."/>
            <person name="Goldberg J."/>
            <person name="Griggs A."/>
            <person name="Gujja S."/>
            <person name="Hansen M."/>
            <person name="Howarth C."/>
            <person name="Imamovic A."/>
            <person name="Ireland A."/>
            <person name="Larimer J."/>
            <person name="McCowan C."/>
            <person name="Murphy C."/>
            <person name="Pearson M."/>
            <person name="Poon T.W."/>
            <person name="Priest M."/>
            <person name="Roberts A."/>
            <person name="Saif S."/>
            <person name="Shea T."/>
            <person name="Sisk P."/>
            <person name="Sykes S."/>
            <person name="Wortman J."/>
            <person name="Nusbaum C."/>
            <person name="Birren B."/>
        </authorList>
    </citation>
    <scope>NUCLEOTIDE SEQUENCE [LARGE SCALE GENOMIC DNA]</scope>
    <source>
        <strain evidence="15">ACB1</strain>
    </source>
</reference>
<feature type="domain" description="Nudix hydrolase" evidence="14">
    <location>
        <begin position="1"/>
        <end position="126"/>
    </location>
</feature>
<dbReference type="GO" id="GO:0006281">
    <property type="term" value="P:DNA repair"/>
    <property type="evidence" value="ECO:0007669"/>
    <property type="project" value="UniProtKB-KW"/>
</dbReference>
<dbReference type="RefSeq" id="WP_009535471.1">
    <property type="nucleotide sequence ID" value="NZ_KE148312.1"/>
</dbReference>
<evidence type="ECO:0000256" key="2">
    <source>
        <dbReference type="ARBA" id="ARBA00005582"/>
    </source>
</evidence>
<dbReference type="GO" id="GO:0035539">
    <property type="term" value="F:8-oxo-7,8-dihydrodeoxyguanosine triphosphate pyrophosphatase activity"/>
    <property type="evidence" value="ECO:0007669"/>
    <property type="project" value="UniProtKB-EC"/>
</dbReference>
<dbReference type="STRING" id="796943.HMPREF9625_01631"/>
<proteinExistence type="inferred from homology"/>
<dbReference type="GO" id="GO:0008413">
    <property type="term" value="F:8-oxo-7,8-dihydroguanosine triphosphate pyrophosphatase activity"/>
    <property type="evidence" value="ECO:0007669"/>
    <property type="project" value="InterPro"/>
</dbReference>
<accession>G9WQJ8</accession>
<dbReference type="InterPro" id="IPR000086">
    <property type="entry name" value="NUDIX_hydrolase_dom"/>
</dbReference>
<keyword evidence="8 13" id="KW-0460">Magnesium</keyword>
<dbReference type="PATRIC" id="fig|796943.3.peg.2096"/>
<keyword evidence="9" id="KW-0234">DNA repair</keyword>
<keyword evidence="6" id="KW-0227">DNA damage</keyword>